<evidence type="ECO:0000313" key="1">
    <source>
        <dbReference type="EMBL" id="CAK0802839.1"/>
    </source>
</evidence>
<reference evidence="1" key="1">
    <citation type="submission" date="2023-10" db="EMBL/GenBank/DDBJ databases">
        <authorList>
            <person name="Chen Y."/>
            <person name="Shah S."/>
            <person name="Dougan E. K."/>
            <person name="Thang M."/>
            <person name="Chan C."/>
        </authorList>
    </citation>
    <scope>NUCLEOTIDE SEQUENCE [LARGE SCALE GENOMIC DNA]</scope>
</reference>
<comment type="caution">
    <text evidence="1">The sequence shown here is derived from an EMBL/GenBank/DDBJ whole genome shotgun (WGS) entry which is preliminary data.</text>
</comment>
<accession>A0ABN9QD36</accession>
<keyword evidence="2" id="KW-1185">Reference proteome</keyword>
<evidence type="ECO:0000313" key="2">
    <source>
        <dbReference type="Proteomes" id="UP001189429"/>
    </source>
</evidence>
<dbReference type="Gene3D" id="1.25.10.10">
    <property type="entry name" value="Leucine-rich Repeat Variant"/>
    <property type="match status" value="2"/>
</dbReference>
<sequence length="1005" mass="102729">MEAAVAEARRQVAALQRGAPAEAQAAGRRLAELQQGRDAVPLCAVLLRAALSAGDHPAAFFAAQTLATRARLCGDAERAAWAPVARELLTILATAARAPPSGAAVLAVPTLRQLCAALARLCAQLADEWPDAVDSALSQLGEVSNTGPLLEVLQALAEEPFSRRLLVDGARRSRFLLAFRGKVGAVLGAVGAAARAQPGAPALRCASAWLRAQPFFEEWLPMVGFDAAGGSGEHVALGLLAPVFAPPAVAAARLEFGLEAFEAAAELVEAALPLAGSLAAEAGASAVVLLLEAFCATCARLAGGVAGDGNTTGLPEVAGALLTVQHAAFSSEAALLHGHLRTRLLTMGATLLAFAGPGSGGGLGPHAIDCEGGALGRALDAWEAPAAPRQADGDDFQAPLAAQPPDLAGALDETFAQLLASLPQALALSPALRAAPEECDLSQLRSRVSQLLIVWCDANSKRTAALLALLTGLCGRLQPLDSGLTGGGLSTPTACAELELVLTLATAAAEVLASSGEVHQLPEPLPQLCAGLPLMPLGAAPAPWARLLEASAAELVAALDPWIRPDRGPPSESSRKLVSLAFRLASSQHAGGSAVDALAVVVSNLAEQLAADSQTAEECFARLREICLGSGGLPFSLRERLVTSAVGPLLSSLPEQQLALAVEALAAPLRAASPPSCAPGPPTPDSVAASRLLFHVLAAPQPPQADVRLEWLSKHWQWFEAALVPPAAVEQTIEAACHLLTTTLSAGRGSTAFEGALHRACPLLVDAAAGRGSVAALSALTFTVRVSKGGGTNAALACELAAQAATVAERLLGGVGHSAEQLPPDLFATLLELFTVALAPRCKLLSLHLLSTGAALGALVASTLSALPSFTSPRIVCWGLLLCERLPQWLQQAEFQPHAQNLVSGILPAFASSTCGLLAGSPVAQDSQVREALAKALLAMFRAAPAAVLGALGEAMGAIAVPAEERELFLQQLGDPALSEDLLSEALGETADSWQADHLRRALAS</sequence>
<proteinExistence type="predicted"/>
<dbReference type="Proteomes" id="UP001189429">
    <property type="component" value="Unassembled WGS sequence"/>
</dbReference>
<gene>
    <name evidence="1" type="ORF">PCOR1329_LOCUS10207</name>
</gene>
<dbReference type="EMBL" id="CAUYUJ010002891">
    <property type="protein sequence ID" value="CAK0802839.1"/>
    <property type="molecule type" value="Genomic_DNA"/>
</dbReference>
<organism evidence="1 2">
    <name type="scientific">Prorocentrum cordatum</name>
    <dbReference type="NCBI Taxonomy" id="2364126"/>
    <lineage>
        <taxon>Eukaryota</taxon>
        <taxon>Sar</taxon>
        <taxon>Alveolata</taxon>
        <taxon>Dinophyceae</taxon>
        <taxon>Prorocentrales</taxon>
        <taxon>Prorocentraceae</taxon>
        <taxon>Prorocentrum</taxon>
    </lineage>
</organism>
<dbReference type="InterPro" id="IPR011989">
    <property type="entry name" value="ARM-like"/>
</dbReference>
<protein>
    <submittedName>
        <fullName evidence="1">Uncharacterized protein</fullName>
    </submittedName>
</protein>
<name>A0ABN9QD36_9DINO</name>